<reference evidence="2" key="1">
    <citation type="journal article" date="2017" name="MSphere">
        <title>Novel beta-lactamase blaARL in Staphylococcus arlettae.</title>
        <authorList>
            <person name="Andreis S.N."/>
            <person name="Perreten V."/>
            <person name="Schwendener S."/>
        </authorList>
    </citation>
    <scope>NUCLEOTIDE SEQUENCE</scope>
    <source>
        <strain evidence="2">SAN1670</strain>
    </source>
</reference>
<organism evidence="2">
    <name type="scientific">Staphylococcus arlettae</name>
    <dbReference type="NCBI Taxonomy" id="29378"/>
    <lineage>
        <taxon>Bacteria</taxon>
        <taxon>Bacillati</taxon>
        <taxon>Bacillota</taxon>
        <taxon>Bacilli</taxon>
        <taxon>Bacillales</taxon>
        <taxon>Staphylococcaceae</taxon>
        <taxon>Staphylococcus</taxon>
    </lineage>
</organism>
<protein>
    <submittedName>
        <fullName evidence="2">Uncharacterized protein</fullName>
    </submittedName>
</protein>
<dbReference type="AlphaFoldDB" id="A0A1W5QE79"/>
<accession>A0A1W5QE79</accession>
<keyword evidence="1" id="KW-0812">Transmembrane</keyword>
<evidence type="ECO:0000313" key="2">
    <source>
        <dbReference type="EMBL" id="APY23811.1"/>
    </source>
</evidence>
<evidence type="ECO:0000256" key="1">
    <source>
        <dbReference type="SAM" id="Phobius"/>
    </source>
</evidence>
<proteinExistence type="predicted"/>
<feature type="transmembrane region" description="Helical" evidence="1">
    <location>
        <begin position="12"/>
        <end position="32"/>
    </location>
</feature>
<keyword evidence="1" id="KW-1133">Transmembrane helix</keyword>
<keyword evidence="1" id="KW-0472">Membrane</keyword>
<name>A0A1W5QE79_9STAP</name>
<feature type="transmembrane region" description="Helical" evidence="1">
    <location>
        <begin position="61"/>
        <end position="80"/>
    </location>
</feature>
<feature type="transmembrane region" description="Helical" evidence="1">
    <location>
        <begin position="38"/>
        <end position="56"/>
    </location>
</feature>
<dbReference type="EMBL" id="KY363215">
    <property type="protein sequence ID" value="APY23811.1"/>
    <property type="molecule type" value="Genomic_DNA"/>
</dbReference>
<sequence length="83" mass="9448">MKPPITFTFIERIFLSLGILSFLLNLSISFNILQFPHFIAMLCLSVTFICFGIVAFNKHSIFIGISFFIIALCLVAFIVFTTY</sequence>